<keyword evidence="15" id="KW-1185">Reference proteome</keyword>
<dbReference type="RefSeq" id="WP_176793852.1">
    <property type="nucleotide sequence ID" value="NZ_FNAP01000018.1"/>
</dbReference>
<feature type="domain" description="TonB-dependent receptor plug" evidence="13">
    <location>
        <begin position="64"/>
        <end position="171"/>
    </location>
</feature>
<gene>
    <name evidence="14" type="ORF">SAMN05421720_11838</name>
</gene>
<keyword evidence="2 8" id="KW-0813">Transport</keyword>
<dbReference type="EMBL" id="FNAP01000018">
    <property type="protein sequence ID" value="SDE96322.1"/>
    <property type="molecule type" value="Genomic_DNA"/>
</dbReference>
<evidence type="ECO:0000256" key="11">
    <source>
        <dbReference type="SAM" id="SignalP"/>
    </source>
</evidence>
<dbReference type="Pfam" id="PF07715">
    <property type="entry name" value="Plug"/>
    <property type="match status" value="1"/>
</dbReference>
<comment type="subcellular location">
    <subcellularLocation>
        <location evidence="1 8">Cell outer membrane</location>
        <topology evidence="1 8">Multi-pass membrane protein</topology>
    </subcellularLocation>
</comment>
<dbReference type="CDD" id="cd01347">
    <property type="entry name" value="ligand_gated_channel"/>
    <property type="match status" value="1"/>
</dbReference>
<proteinExistence type="inferred from homology"/>
<protein>
    <submittedName>
        <fullName evidence="14">Vitamin B12 transporter</fullName>
    </submittedName>
</protein>
<evidence type="ECO:0000256" key="4">
    <source>
        <dbReference type="ARBA" id="ARBA00022692"/>
    </source>
</evidence>
<name>A0A1G7H7B7_9PROT</name>
<comment type="similarity">
    <text evidence="8 9">Belongs to the TonB-dependent receptor family.</text>
</comment>
<dbReference type="Gene3D" id="2.40.170.20">
    <property type="entry name" value="TonB-dependent receptor, beta-barrel domain"/>
    <property type="match status" value="1"/>
</dbReference>
<dbReference type="InterPro" id="IPR000531">
    <property type="entry name" value="Beta-barrel_TonB"/>
</dbReference>
<sequence>MSPSRPSSSSASWQTTASRLTLASILAISAPTVLRAAEDADDGTETVADTTITVTAPRLEGVPQERTTGSETTVTAKDIEDQQIRRLDTALELVPGLNLGGRRGANPRPIGIRGLGPRNTRVFIDGIEVSDTSQAQSQFQTDGQMMMDIDRIEVLRGARPGRFGADNAGGVINITTKPATGPLSGQLRTEYGGYDTKRVSGTVSGAQGPVDLRLSAGGTHTEGFSDYNKNRGGREDDPSWSASIGGRLGIQATEDLRFDVVGHYLREHIQWDYSTGDTDGIDNHTKRFVRGAATLEMLDDTLIHTLGLSDALTTRDFNGAGRGNDSYYGGKMRIDYVGTWAASDGVSLEFGADATRERIEINAPSQMRAVSLTEEDMWQGGAFISLGVTPLEGLDLSASGRVDEHETFGSEFTYRLGAAYTIEQTGTTVRGSYATAWQTPSLYERYDPCYGNADLDPESSQGWDVGVDQRLWADRLVGHVTYFQNSAEDQIDWATSAGQKPGCPFAGGYVNVNEAFTQGVEVAVSARPLDTVDVSFGYTWQNAINDETKKRLENVPNNQATASVTWRFLPEAMVNVGVRYRDRITRFGAKADAFWTADVRLAYDVLDTVTVHGRVENLFDADYEETPGYGTAGRAVYGGVTVRF</sequence>
<feature type="domain" description="TonB-dependent receptor-like beta-barrel" evidence="12">
    <location>
        <begin position="188"/>
        <end position="618"/>
    </location>
</feature>
<evidence type="ECO:0000259" key="12">
    <source>
        <dbReference type="Pfam" id="PF00593"/>
    </source>
</evidence>
<evidence type="ECO:0000256" key="2">
    <source>
        <dbReference type="ARBA" id="ARBA00022448"/>
    </source>
</evidence>
<evidence type="ECO:0000256" key="1">
    <source>
        <dbReference type="ARBA" id="ARBA00004571"/>
    </source>
</evidence>
<keyword evidence="6 8" id="KW-0472">Membrane</keyword>
<keyword evidence="11" id="KW-0732">Signal</keyword>
<dbReference type="InterPro" id="IPR036942">
    <property type="entry name" value="Beta-barrel_TonB_sf"/>
</dbReference>
<dbReference type="Proteomes" id="UP000199412">
    <property type="component" value="Unassembled WGS sequence"/>
</dbReference>
<dbReference type="PROSITE" id="PS52016">
    <property type="entry name" value="TONB_DEPENDENT_REC_3"/>
    <property type="match status" value="1"/>
</dbReference>
<dbReference type="GO" id="GO:0009279">
    <property type="term" value="C:cell outer membrane"/>
    <property type="evidence" value="ECO:0007669"/>
    <property type="project" value="UniProtKB-SubCell"/>
</dbReference>
<evidence type="ECO:0000256" key="10">
    <source>
        <dbReference type="SAM" id="MobiDB-lite"/>
    </source>
</evidence>
<evidence type="ECO:0000259" key="13">
    <source>
        <dbReference type="Pfam" id="PF07715"/>
    </source>
</evidence>
<feature type="signal peptide" evidence="11">
    <location>
        <begin position="1"/>
        <end position="36"/>
    </location>
</feature>
<organism evidence="14 15">
    <name type="scientific">Rhodospira trueperi</name>
    <dbReference type="NCBI Taxonomy" id="69960"/>
    <lineage>
        <taxon>Bacteria</taxon>
        <taxon>Pseudomonadati</taxon>
        <taxon>Pseudomonadota</taxon>
        <taxon>Alphaproteobacteria</taxon>
        <taxon>Rhodospirillales</taxon>
        <taxon>Rhodospirillaceae</taxon>
        <taxon>Rhodospira</taxon>
    </lineage>
</organism>
<evidence type="ECO:0000313" key="15">
    <source>
        <dbReference type="Proteomes" id="UP000199412"/>
    </source>
</evidence>
<keyword evidence="7 8" id="KW-0998">Cell outer membrane</keyword>
<dbReference type="PANTHER" id="PTHR30069:SF28">
    <property type="entry name" value="TONB-DEPENDENT RECEPTOR YNCD-RELATED"/>
    <property type="match status" value="1"/>
</dbReference>
<keyword evidence="3 8" id="KW-1134">Transmembrane beta strand</keyword>
<dbReference type="STRING" id="69960.SAMN05421720_11838"/>
<evidence type="ECO:0000256" key="7">
    <source>
        <dbReference type="ARBA" id="ARBA00023237"/>
    </source>
</evidence>
<keyword evidence="5 9" id="KW-0798">TonB box</keyword>
<evidence type="ECO:0000313" key="14">
    <source>
        <dbReference type="EMBL" id="SDE96322.1"/>
    </source>
</evidence>
<feature type="compositionally biased region" description="Basic and acidic residues" evidence="10">
    <location>
        <begin position="228"/>
        <end position="237"/>
    </location>
</feature>
<reference evidence="14 15" key="1">
    <citation type="submission" date="2016-10" db="EMBL/GenBank/DDBJ databases">
        <authorList>
            <person name="de Groot N.N."/>
        </authorList>
    </citation>
    <scope>NUCLEOTIDE SEQUENCE [LARGE SCALE GENOMIC DNA]</scope>
    <source>
        <strain evidence="14 15">ATCC 700224</strain>
    </source>
</reference>
<dbReference type="InterPro" id="IPR039426">
    <property type="entry name" value="TonB-dep_rcpt-like"/>
</dbReference>
<feature type="region of interest" description="Disordered" evidence="10">
    <location>
        <begin position="215"/>
        <end position="239"/>
    </location>
</feature>
<accession>A0A1G7H7B7</accession>
<dbReference type="GO" id="GO:0044718">
    <property type="term" value="P:siderophore transmembrane transport"/>
    <property type="evidence" value="ECO:0007669"/>
    <property type="project" value="TreeGrafter"/>
</dbReference>
<evidence type="ECO:0000256" key="8">
    <source>
        <dbReference type="PROSITE-ProRule" id="PRU01360"/>
    </source>
</evidence>
<dbReference type="SUPFAM" id="SSF56935">
    <property type="entry name" value="Porins"/>
    <property type="match status" value="1"/>
</dbReference>
<dbReference type="InterPro" id="IPR012910">
    <property type="entry name" value="Plug_dom"/>
</dbReference>
<dbReference type="Pfam" id="PF00593">
    <property type="entry name" value="TonB_dep_Rec_b-barrel"/>
    <property type="match status" value="1"/>
</dbReference>
<evidence type="ECO:0000256" key="5">
    <source>
        <dbReference type="ARBA" id="ARBA00023077"/>
    </source>
</evidence>
<feature type="chain" id="PRO_5011666566" evidence="11">
    <location>
        <begin position="37"/>
        <end position="644"/>
    </location>
</feature>
<keyword evidence="4 8" id="KW-0812">Transmembrane</keyword>
<dbReference type="Gene3D" id="2.170.130.10">
    <property type="entry name" value="TonB-dependent receptor, plug domain"/>
    <property type="match status" value="1"/>
</dbReference>
<dbReference type="GO" id="GO:0015344">
    <property type="term" value="F:siderophore uptake transmembrane transporter activity"/>
    <property type="evidence" value="ECO:0007669"/>
    <property type="project" value="TreeGrafter"/>
</dbReference>
<evidence type="ECO:0000256" key="6">
    <source>
        <dbReference type="ARBA" id="ARBA00023136"/>
    </source>
</evidence>
<dbReference type="InterPro" id="IPR037066">
    <property type="entry name" value="Plug_dom_sf"/>
</dbReference>
<dbReference type="PANTHER" id="PTHR30069">
    <property type="entry name" value="TONB-DEPENDENT OUTER MEMBRANE RECEPTOR"/>
    <property type="match status" value="1"/>
</dbReference>
<evidence type="ECO:0000256" key="3">
    <source>
        <dbReference type="ARBA" id="ARBA00022452"/>
    </source>
</evidence>
<dbReference type="AlphaFoldDB" id="A0A1G7H7B7"/>
<evidence type="ECO:0000256" key="9">
    <source>
        <dbReference type="RuleBase" id="RU003357"/>
    </source>
</evidence>